<dbReference type="Proteomes" id="UP000315003">
    <property type="component" value="Chromosome"/>
</dbReference>
<evidence type="ECO:0008006" key="3">
    <source>
        <dbReference type="Google" id="ProtNLM"/>
    </source>
</evidence>
<sequence>MVVEPALDEHIVRMLIRYFRQGNGVRFGQSDSLISEDLEYLRIQWAISGELENLVNHLLHNRHEAQASQEFDLQCSSGFVRGRLLTNATVIERRVSGDRSRSVYYEPKKSFAEGPNHVLGWVIQMSRHVLRRYKNLLDQSKGYNARVSAISDRLESCARLSGIGEAIEQTNVRSRPSKKAVVQAGKSRRMLYRRAYDAFLLLCKIESGDEQTVMRLLNHSLVGPLEEWQKFELLLALRMAETLSKTLKTKLTLHPIEYGSSRPIASFGDCDVYWQSRSPLQSFPEPEPSERIVNEILMHFKIGVGSDRPDVVVVDRVKQSVLALGEAKFFGGVGSWTEGVRAAVEQLVRYSRLYSHCNEQGALLRKSIIAVSNLPGDAMASVDCSQTPVPLSLLDLQNDNMLKWAERFSTED</sequence>
<reference evidence="1 2" key="1">
    <citation type="submission" date="2019-02" db="EMBL/GenBank/DDBJ databases">
        <title>Deep-cultivation of Planctomycetes and their phenomic and genomic characterization uncovers novel biology.</title>
        <authorList>
            <person name="Wiegand S."/>
            <person name="Jogler M."/>
            <person name="Boedeker C."/>
            <person name="Pinto D."/>
            <person name="Vollmers J."/>
            <person name="Rivas-Marin E."/>
            <person name="Kohn T."/>
            <person name="Peeters S.H."/>
            <person name="Heuer A."/>
            <person name="Rast P."/>
            <person name="Oberbeckmann S."/>
            <person name="Bunk B."/>
            <person name="Jeske O."/>
            <person name="Meyerdierks A."/>
            <person name="Storesund J.E."/>
            <person name="Kallscheuer N."/>
            <person name="Luecker S."/>
            <person name="Lage O.M."/>
            <person name="Pohl T."/>
            <person name="Merkel B.J."/>
            <person name="Hornburger P."/>
            <person name="Mueller R.-W."/>
            <person name="Bruemmer F."/>
            <person name="Labrenz M."/>
            <person name="Spormann A.M."/>
            <person name="Op den Camp H."/>
            <person name="Overmann J."/>
            <person name="Amann R."/>
            <person name="Jetten M.S.M."/>
            <person name="Mascher T."/>
            <person name="Medema M.H."/>
            <person name="Devos D.P."/>
            <person name="Kaster A.-K."/>
            <person name="Ovreas L."/>
            <person name="Rohde M."/>
            <person name="Galperin M.Y."/>
            <person name="Jogler C."/>
        </authorList>
    </citation>
    <scope>NUCLEOTIDE SEQUENCE [LARGE SCALE GENOMIC DNA]</scope>
    <source>
        <strain evidence="1 2">SV_7m_r</strain>
    </source>
</reference>
<evidence type="ECO:0000313" key="2">
    <source>
        <dbReference type="Proteomes" id="UP000315003"/>
    </source>
</evidence>
<gene>
    <name evidence="1" type="ORF">SV7mr_49260</name>
</gene>
<accession>A0A517T1Y4</accession>
<protein>
    <recommendedName>
        <fullName evidence="3">5-methylcytosine-specific restriction enzyme subunit McrC</fullName>
    </recommendedName>
</protein>
<dbReference type="EMBL" id="CP036272">
    <property type="protein sequence ID" value="QDT62378.1"/>
    <property type="molecule type" value="Genomic_DNA"/>
</dbReference>
<proteinExistence type="predicted"/>
<keyword evidence="2" id="KW-1185">Reference proteome</keyword>
<dbReference type="AlphaFoldDB" id="A0A517T1Y4"/>
<name>A0A517T1Y4_9BACT</name>
<evidence type="ECO:0000313" key="1">
    <source>
        <dbReference type="EMBL" id="QDT62378.1"/>
    </source>
</evidence>
<organism evidence="1 2">
    <name type="scientific">Stieleria bergensis</name>
    <dbReference type="NCBI Taxonomy" id="2528025"/>
    <lineage>
        <taxon>Bacteria</taxon>
        <taxon>Pseudomonadati</taxon>
        <taxon>Planctomycetota</taxon>
        <taxon>Planctomycetia</taxon>
        <taxon>Pirellulales</taxon>
        <taxon>Pirellulaceae</taxon>
        <taxon>Stieleria</taxon>
    </lineage>
</organism>